<feature type="signal peptide" evidence="2">
    <location>
        <begin position="1"/>
        <end position="27"/>
    </location>
</feature>
<feature type="domain" description="Secretion system C-terminal sorting" evidence="3">
    <location>
        <begin position="219"/>
        <end position="290"/>
    </location>
</feature>
<dbReference type="Pfam" id="PF18962">
    <property type="entry name" value="Por_Secre_tail"/>
    <property type="match status" value="1"/>
</dbReference>
<evidence type="ECO:0000256" key="1">
    <source>
        <dbReference type="ARBA" id="ARBA00022729"/>
    </source>
</evidence>
<feature type="chain" id="PRO_5026729817" evidence="2">
    <location>
        <begin position="28"/>
        <end position="292"/>
    </location>
</feature>
<dbReference type="Proteomes" id="UP000484164">
    <property type="component" value="Unassembled WGS sequence"/>
</dbReference>
<gene>
    <name evidence="4" type="ORF">F8C82_13005</name>
</gene>
<evidence type="ECO:0000313" key="4">
    <source>
        <dbReference type="EMBL" id="KAB2816594.1"/>
    </source>
</evidence>
<evidence type="ECO:0000259" key="3">
    <source>
        <dbReference type="Pfam" id="PF18962"/>
    </source>
</evidence>
<dbReference type="EMBL" id="WBVQ01000002">
    <property type="protein sequence ID" value="KAB2816594.1"/>
    <property type="molecule type" value="Genomic_DNA"/>
</dbReference>
<dbReference type="InterPro" id="IPR026444">
    <property type="entry name" value="Secre_tail"/>
</dbReference>
<accession>A0A6L3ZGY4</accession>
<protein>
    <submittedName>
        <fullName evidence="4">T9SS type A sorting domain-containing protein</fullName>
    </submittedName>
</protein>
<reference evidence="4 5" key="1">
    <citation type="submission" date="2019-10" db="EMBL/GenBank/DDBJ databases">
        <title>Genome sequence of Phaeocystidibacter marisrubri JCM30614 (type strain).</title>
        <authorList>
            <person name="Bowman J.P."/>
        </authorList>
    </citation>
    <scope>NUCLEOTIDE SEQUENCE [LARGE SCALE GENOMIC DNA]</scope>
    <source>
        <strain evidence="4 5">JCM 30614</strain>
    </source>
</reference>
<keyword evidence="1 2" id="KW-0732">Signal</keyword>
<keyword evidence="5" id="KW-1185">Reference proteome</keyword>
<evidence type="ECO:0000256" key="2">
    <source>
        <dbReference type="SAM" id="SignalP"/>
    </source>
</evidence>
<name>A0A6L3ZGY4_9FLAO</name>
<proteinExistence type="predicted"/>
<dbReference type="NCBIfam" id="TIGR04183">
    <property type="entry name" value="Por_Secre_tail"/>
    <property type="match status" value="1"/>
</dbReference>
<organism evidence="4 5">
    <name type="scientific">Phaeocystidibacter marisrubri</name>
    <dbReference type="NCBI Taxonomy" id="1577780"/>
    <lineage>
        <taxon>Bacteria</taxon>
        <taxon>Pseudomonadati</taxon>
        <taxon>Bacteroidota</taxon>
        <taxon>Flavobacteriia</taxon>
        <taxon>Flavobacteriales</taxon>
        <taxon>Phaeocystidibacteraceae</taxon>
        <taxon>Phaeocystidibacter</taxon>
    </lineage>
</organism>
<comment type="caution">
    <text evidence="4">The sequence shown here is derived from an EMBL/GenBank/DDBJ whole genome shotgun (WGS) entry which is preliminary data.</text>
</comment>
<evidence type="ECO:0000313" key="5">
    <source>
        <dbReference type="Proteomes" id="UP000484164"/>
    </source>
</evidence>
<sequence length="292" mass="31782">MMVKFLHKQNTVWMLICCLLISASSEAQVLTEIVGKRLYEHHSPGARNANGGPSGEKSGYDFVAHDFVSSFNPANFGRYTNGEEQNIDMVEHNGPASGTGKAFGITSGTSSIWAGDIRGNSTTSWVVASSSFDYTNATSATELRDEYNAGVPDSSIESMTEGAVYIARIRNTGMFVAMKCYNVTNGNMGSDIYFDFDYKYGTVSTVSLDEENVEDHITMYPMPASDVLTIANSNTEPVTASISALDGRLLSTFTVQKNTNHPVDISNLAQGTYLVTIQARGGRVFTRRIIKH</sequence>
<dbReference type="RefSeq" id="WP_151694021.1">
    <property type="nucleotide sequence ID" value="NZ_BMGX01000001.1"/>
</dbReference>
<dbReference type="AlphaFoldDB" id="A0A6L3ZGY4"/>
<dbReference type="OrthoDB" id="1467680at2"/>